<dbReference type="Gene3D" id="1.25.40.10">
    <property type="entry name" value="Tetratricopeptide repeat domain"/>
    <property type="match status" value="1"/>
</dbReference>
<feature type="non-terminal residue" evidence="1">
    <location>
        <position position="1"/>
    </location>
</feature>
<dbReference type="InterPro" id="IPR011990">
    <property type="entry name" value="TPR-like_helical_dom_sf"/>
</dbReference>
<proteinExistence type="predicted"/>
<dbReference type="SUPFAM" id="SSF48452">
    <property type="entry name" value="TPR-like"/>
    <property type="match status" value="1"/>
</dbReference>
<protein>
    <recommendedName>
        <fullName evidence="3">Tetratricopeptide repeat protein</fullName>
    </recommendedName>
</protein>
<sequence length="192" mass="21672">IYFQFLADGRPEPLEGVFRHNEDDMLSLACLAIRFGLLLGGALGGSRLPYPREAEELLRTGLWLERMGNAGEAEALFERLCGSEPDASWCMPLAARDKKCGNWERAVLLWHKVALATERSPLASGEAHIELAIYYEHRAKDYGTALLHAERAMELALARNGLYRNDPKRRAVAEAIRKRTERLKKKTGRKLI</sequence>
<evidence type="ECO:0000313" key="2">
    <source>
        <dbReference type="Proteomes" id="UP000053750"/>
    </source>
</evidence>
<evidence type="ECO:0000313" key="1">
    <source>
        <dbReference type="EMBL" id="EXX90259.1"/>
    </source>
</evidence>
<dbReference type="EMBL" id="JFHU01000067">
    <property type="protein sequence ID" value="EXX90259.1"/>
    <property type="molecule type" value="Genomic_DNA"/>
</dbReference>
<comment type="caution">
    <text evidence="1">The sequence shown here is derived from an EMBL/GenBank/DDBJ whole genome shotgun (WGS) entry which is preliminary data.</text>
</comment>
<reference evidence="1 2" key="1">
    <citation type="submission" date="2014-02" db="EMBL/GenBank/DDBJ databases">
        <title>Genome sequence of Paenibacillus darwinianus reveals adaptive mechanisms for survival in Antarctic soils.</title>
        <authorList>
            <person name="Dsouza M."/>
            <person name="Taylor M.W."/>
            <person name="Turner S.J."/>
            <person name="Aislabie J."/>
        </authorList>
    </citation>
    <scope>NUCLEOTIDE SEQUENCE [LARGE SCALE GENOMIC DNA]</scope>
    <source>
        <strain evidence="1 2">CE1</strain>
    </source>
</reference>
<gene>
    <name evidence="1" type="ORF">BG53_13825</name>
</gene>
<name>A0A9W5W7N1_9BACL</name>
<organism evidence="1 2">
    <name type="scientific">Paenibacillus darwinianus</name>
    <dbReference type="NCBI Taxonomy" id="1380763"/>
    <lineage>
        <taxon>Bacteria</taxon>
        <taxon>Bacillati</taxon>
        <taxon>Bacillota</taxon>
        <taxon>Bacilli</taxon>
        <taxon>Bacillales</taxon>
        <taxon>Paenibacillaceae</taxon>
        <taxon>Paenibacillus</taxon>
    </lineage>
</organism>
<dbReference type="AlphaFoldDB" id="A0A9W5W7N1"/>
<dbReference type="Proteomes" id="UP000053750">
    <property type="component" value="Unassembled WGS sequence"/>
</dbReference>
<keyword evidence="2" id="KW-1185">Reference proteome</keyword>
<evidence type="ECO:0008006" key="3">
    <source>
        <dbReference type="Google" id="ProtNLM"/>
    </source>
</evidence>
<accession>A0A9W5W7N1</accession>